<dbReference type="InterPro" id="IPR050263">
    <property type="entry name" value="Bact_Fimbrial_Adh_Pro"/>
</dbReference>
<organism evidence="3 5">
    <name type="scientific">Klebsiella michiganensis</name>
    <dbReference type="NCBI Taxonomy" id="1134687"/>
    <lineage>
        <taxon>Bacteria</taxon>
        <taxon>Pseudomonadati</taxon>
        <taxon>Pseudomonadota</taxon>
        <taxon>Gammaproteobacteria</taxon>
        <taxon>Enterobacterales</taxon>
        <taxon>Enterobacteriaceae</taxon>
        <taxon>Klebsiella/Raoultella group</taxon>
        <taxon>Klebsiella</taxon>
    </lineage>
</organism>
<evidence type="ECO:0000313" key="4">
    <source>
        <dbReference type="Proteomes" id="UP000020202"/>
    </source>
</evidence>
<reference evidence="3 5" key="3">
    <citation type="submission" date="2018-01" db="EMBL/GenBank/DDBJ databases">
        <title>Genomic study of Klebsiella pneumoniae.</title>
        <authorList>
            <person name="Yang Y."/>
            <person name="Bicalho R."/>
        </authorList>
    </citation>
    <scope>NUCLEOTIDE SEQUENCE [LARGE SCALE GENOMIC DNA]</scope>
    <source>
        <strain evidence="3 5">A11</strain>
    </source>
</reference>
<dbReference type="PANTHER" id="PTHR33420:SF27">
    <property type="entry name" value="PROTEIN FIMG"/>
    <property type="match status" value="1"/>
</dbReference>
<evidence type="ECO:0000313" key="5">
    <source>
        <dbReference type="Proteomes" id="UP000234505"/>
    </source>
</evidence>
<evidence type="ECO:0000313" key="3">
    <source>
        <dbReference type="EMBL" id="PLL37155.1"/>
    </source>
</evidence>
<gene>
    <name evidence="3" type="ORF">CWN50_17710</name>
    <name evidence="2" type="ORF">L373_01512</name>
</gene>
<accession>A0A2J4R1G3</accession>
<dbReference type="InterPro" id="IPR008966">
    <property type="entry name" value="Adhesion_dom_sf"/>
</dbReference>
<dbReference type="RefSeq" id="WP_004853968.1">
    <property type="nucleotide sequence ID" value="NZ_CABEJE010000023.1"/>
</dbReference>
<keyword evidence="1" id="KW-0732">Signal</keyword>
<dbReference type="Proteomes" id="UP000234505">
    <property type="component" value="Unassembled WGS sequence"/>
</dbReference>
<dbReference type="Gene3D" id="2.60.40.1090">
    <property type="entry name" value="Fimbrial-type adhesion domain"/>
    <property type="match status" value="1"/>
</dbReference>
<dbReference type="PANTHER" id="PTHR33420">
    <property type="entry name" value="FIMBRIAL SUBUNIT ELFA-RELATED"/>
    <property type="match status" value="1"/>
</dbReference>
<evidence type="ECO:0000256" key="1">
    <source>
        <dbReference type="SAM" id="SignalP"/>
    </source>
</evidence>
<sequence>MKWIHTGWLLAIMLAASSPALQAADVTITVNGKVVAKPCTVSTTNASVELGELSTFSLVSAGSASSWQSTALDLNNCPVGTSRVTASFSGTTDATGYYKNQGTAGNIQLELQDEGGNTLNTGATKTVQVDASTQSTRFPLKVRALTVNGGATQGTIQAVISVTYTYA</sequence>
<feature type="chain" id="PRO_5042696162" evidence="1">
    <location>
        <begin position="24"/>
        <end position="167"/>
    </location>
</feature>
<comment type="caution">
    <text evidence="3">The sequence shown here is derived from an EMBL/GenBank/DDBJ whole genome shotgun (WGS) entry which is preliminary data.</text>
</comment>
<feature type="signal peptide" evidence="1">
    <location>
        <begin position="1"/>
        <end position="23"/>
    </location>
</feature>
<dbReference type="GO" id="GO:0009289">
    <property type="term" value="C:pilus"/>
    <property type="evidence" value="ECO:0007669"/>
    <property type="project" value="InterPro"/>
</dbReference>
<proteinExistence type="predicted"/>
<reference evidence="2 4" key="1">
    <citation type="submission" date="2014-01" db="EMBL/GenBank/DDBJ databases">
        <title>The Genome Sequence of Klebsiella oxytoca MGH 27.</title>
        <authorList>
            <consortium name="The Broad Institute Genomics Platform"/>
            <consortium name="The Broad Institute Genome Sequencing Center for Infectious Disease"/>
            <person name="Murphy C."/>
            <person name="Cosimi L."/>
            <person name="Cerqueira G."/>
            <person name="Feldgarden M."/>
            <person name="Earl A."/>
            <person name="Hung D."/>
            <person name="Onderdonk A.B."/>
            <person name="Ferraro M.J."/>
            <person name="Hooper D."/>
            <person name="Dekker J."/>
            <person name="O'Brien T."/>
            <person name="Huang S."/>
            <person name="Quan V."/>
            <person name="Ernst C."/>
            <person name="Delaney M."/>
            <person name="DuBois A."/>
            <person name="Kim D.S."/>
            <person name="Young S.K."/>
            <person name="Zeng Q."/>
            <person name="Gargeya S."/>
            <person name="Fitzgerald M."/>
            <person name="Abouelleil A."/>
            <person name="Alvarado L."/>
            <person name="Berlin A.M."/>
            <person name="Chapman S.B."/>
            <person name="Gainer-Dewar J."/>
            <person name="Goldberg J."/>
            <person name="Gnerre S."/>
            <person name="Griggs A."/>
            <person name="Gujja S."/>
            <person name="Hansen M."/>
            <person name="Howarth C."/>
            <person name="Imamovic A."/>
            <person name="Ireland A."/>
            <person name="Larimer J."/>
            <person name="McCowan C."/>
            <person name="Murphy C."/>
            <person name="Pearson M."/>
            <person name="Poon T.W."/>
            <person name="Priest M."/>
            <person name="Roberts A."/>
            <person name="Saif S."/>
            <person name="Shea T."/>
            <person name="Sykes S."/>
            <person name="Wortman J."/>
            <person name="Nusbaum C."/>
            <person name="Birren B."/>
        </authorList>
    </citation>
    <scope>NUCLEOTIDE SEQUENCE [LARGE SCALE GENOMIC DNA]</scope>
    <source>
        <strain evidence="2 4">MGH 27</strain>
    </source>
</reference>
<dbReference type="EMBL" id="JCNZ01000007">
    <property type="protein sequence ID" value="EWF91129.1"/>
    <property type="molecule type" value="Genomic_DNA"/>
</dbReference>
<protein>
    <submittedName>
        <fullName evidence="2">Protein fimG</fullName>
    </submittedName>
    <submittedName>
        <fullName evidence="3">Type 1 fimbrial protein</fullName>
    </submittedName>
</protein>
<dbReference type="EMBL" id="PIDS01000615">
    <property type="protein sequence ID" value="PLL37155.1"/>
    <property type="molecule type" value="Genomic_DNA"/>
</dbReference>
<dbReference type="GO" id="GO:0043709">
    <property type="term" value="P:cell adhesion involved in single-species biofilm formation"/>
    <property type="evidence" value="ECO:0007669"/>
    <property type="project" value="TreeGrafter"/>
</dbReference>
<dbReference type="Proteomes" id="UP000020202">
    <property type="component" value="Unassembled WGS sequence"/>
</dbReference>
<name>A0A2J4R1G3_9ENTR</name>
<reference evidence="3 5" key="2">
    <citation type="submission" date="2017-11" db="EMBL/GenBank/DDBJ databases">
        <authorList>
            <person name="Han C.G."/>
        </authorList>
    </citation>
    <scope>NUCLEOTIDE SEQUENCE [LARGE SCALE GENOMIC DNA]</scope>
    <source>
        <strain evidence="3 5">A11</strain>
    </source>
</reference>
<evidence type="ECO:0000313" key="2">
    <source>
        <dbReference type="EMBL" id="EWF91129.1"/>
    </source>
</evidence>
<dbReference type="SUPFAM" id="SSF49401">
    <property type="entry name" value="Bacterial adhesins"/>
    <property type="match status" value="1"/>
</dbReference>
<dbReference type="InterPro" id="IPR036937">
    <property type="entry name" value="Adhesion_dom_fimbrial_sf"/>
</dbReference>
<dbReference type="AlphaFoldDB" id="A0A2J4R1G3"/>